<comment type="catalytic activity">
    <reaction evidence="2 8">
        <text>Release of an N-terminal amino acid, preferentially leucine, but not glutamic or aspartic acids.</text>
        <dbReference type="EC" id="3.4.11.10"/>
    </reaction>
</comment>
<dbReference type="PRINTS" id="PR00481">
    <property type="entry name" value="LAMNOPPTDASE"/>
</dbReference>
<evidence type="ECO:0000256" key="1">
    <source>
        <dbReference type="ARBA" id="ARBA00000135"/>
    </source>
</evidence>
<feature type="binding site" evidence="8">
    <location>
        <position position="353"/>
    </location>
    <ligand>
        <name>Mn(2+)</name>
        <dbReference type="ChEBI" id="CHEBI:29035"/>
        <label>2</label>
    </ligand>
</feature>
<organism evidence="10 11">
    <name type="scientific">Brevibacterium samyangense</name>
    <dbReference type="NCBI Taxonomy" id="366888"/>
    <lineage>
        <taxon>Bacteria</taxon>
        <taxon>Bacillati</taxon>
        <taxon>Actinomycetota</taxon>
        <taxon>Actinomycetes</taxon>
        <taxon>Micrococcales</taxon>
        <taxon>Brevibacteriaceae</taxon>
        <taxon>Brevibacterium</taxon>
    </lineage>
</organism>
<dbReference type="InterPro" id="IPR043472">
    <property type="entry name" value="Macro_dom-like"/>
</dbReference>
<feature type="active site" evidence="8">
    <location>
        <position position="281"/>
    </location>
</feature>
<evidence type="ECO:0000313" key="11">
    <source>
        <dbReference type="Proteomes" id="UP001500755"/>
    </source>
</evidence>
<dbReference type="Gene3D" id="3.40.630.10">
    <property type="entry name" value="Zn peptidases"/>
    <property type="match status" value="1"/>
</dbReference>
<dbReference type="Proteomes" id="UP001500755">
    <property type="component" value="Unassembled WGS sequence"/>
</dbReference>
<sequence>MSSSLLPSASSTAPARAKADVLVVAVSSGDTLTVHGDFTAATSKALVAAAGAVDFSGKANSLARIPAVPGLAASSVLLVGLGDLSPAALLADDPLDLGSAAALEVLRRAAGTALRSLGEGASVALAFPTAEPAAAEAVATGAALRAYRFTEYLSDGESKAPVATIEVLTTKKNAAAVERGAIVAAAVARTRDLVNTPPIDLYPASFADAVSSQAKGRKVKVTVLDEAALVAGGYGGLIGVGQGSARGPRLVKVEYAPRRSAGHLALVGKGITFDSGGISLKPAASMEDMKSDMAGAAAAVQTAFAAHDLGLPVKVTAWLCLAENMPGSSASRPSDVVRIYGGKTVEITNTDAEGRVVMADGLVAAQEEHPDLLVDIATLTGAQVIALGNRVSGVMGTDDARNRVVLAAEVCGEQFWPMPIPEEMLAGFSSNVADLKNAGKRPGGMLAAAAFLREFVESDQEWAHLDIAGPAFNTDGAWGYTPVAGTGVPVRTLLALAESMAAS</sequence>
<dbReference type="PANTHER" id="PTHR11963:SF23">
    <property type="entry name" value="CYTOSOL AMINOPEPTIDASE"/>
    <property type="match status" value="1"/>
</dbReference>
<keyword evidence="8" id="KW-0464">Manganese</keyword>
<keyword evidence="4 8" id="KW-0031">Aminopeptidase</keyword>
<dbReference type="InterPro" id="IPR023042">
    <property type="entry name" value="Peptidase_M17_leu_NH2_pept"/>
</dbReference>
<evidence type="ECO:0000256" key="3">
    <source>
        <dbReference type="ARBA" id="ARBA00009528"/>
    </source>
</evidence>
<dbReference type="Pfam" id="PF00883">
    <property type="entry name" value="Peptidase_M17"/>
    <property type="match status" value="1"/>
</dbReference>
<keyword evidence="8" id="KW-0963">Cytoplasm</keyword>
<feature type="binding site" evidence="8">
    <location>
        <position position="274"/>
    </location>
    <ligand>
        <name>Mn(2+)</name>
        <dbReference type="ChEBI" id="CHEBI:29035"/>
        <label>1</label>
    </ligand>
</feature>
<evidence type="ECO:0000256" key="6">
    <source>
        <dbReference type="ARBA" id="ARBA00022801"/>
    </source>
</evidence>
<dbReference type="GO" id="GO:0004177">
    <property type="term" value="F:aminopeptidase activity"/>
    <property type="evidence" value="ECO:0007669"/>
    <property type="project" value="UniProtKB-KW"/>
</dbReference>
<feature type="binding site" evidence="8">
    <location>
        <position position="351"/>
    </location>
    <ligand>
        <name>Mn(2+)</name>
        <dbReference type="ChEBI" id="CHEBI:29035"/>
        <label>1</label>
    </ligand>
</feature>
<feature type="binding site" evidence="8">
    <location>
        <position position="292"/>
    </location>
    <ligand>
        <name>Mn(2+)</name>
        <dbReference type="ChEBI" id="CHEBI:29035"/>
        <label>2</label>
    </ligand>
</feature>
<evidence type="ECO:0000256" key="7">
    <source>
        <dbReference type="ARBA" id="ARBA00049972"/>
    </source>
</evidence>
<dbReference type="EC" id="3.4.11.10" evidence="8"/>
<name>A0ABP5EYC0_9MICO</name>
<comment type="cofactor">
    <cofactor evidence="8">
        <name>Mn(2+)</name>
        <dbReference type="ChEBI" id="CHEBI:29035"/>
    </cofactor>
    <text evidence="8">Binds 2 manganese ions per subunit.</text>
</comment>
<dbReference type="PROSITE" id="PS00631">
    <property type="entry name" value="CYTOSOL_AP"/>
    <property type="match status" value="1"/>
</dbReference>
<accession>A0ABP5EYC0</accession>
<feature type="active site" evidence="8">
    <location>
        <position position="355"/>
    </location>
</feature>
<dbReference type="InterPro" id="IPR000819">
    <property type="entry name" value="Peptidase_M17_C"/>
</dbReference>
<dbReference type="RefSeq" id="WP_344309264.1">
    <property type="nucleotide sequence ID" value="NZ_BAAANO010000018.1"/>
</dbReference>
<evidence type="ECO:0000259" key="9">
    <source>
        <dbReference type="PROSITE" id="PS00631"/>
    </source>
</evidence>
<comment type="similarity">
    <text evidence="3 8">Belongs to the peptidase M17 family.</text>
</comment>
<keyword evidence="5 8" id="KW-0645">Protease</keyword>
<evidence type="ECO:0000313" key="10">
    <source>
        <dbReference type="EMBL" id="GAA2009268.1"/>
    </source>
</evidence>
<keyword evidence="6 8" id="KW-0378">Hydrolase</keyword>
<comment type="caution">
    <text evidence="10">The sequence shown here is derived from an EMBL/GenBank/DDBJ whole genome shotgun (WGS) entry which is preliminary data.</text>
</comment>
<feature type="domain" description="Cytosol aminopeptidase" evidence="9">
    <location>
        <begin position="349"/>
        <end position="356"/>
    </location>
</feature>
<dbReference type="InterPro" id="IPR008283">
    <property type="entry name" value="Peptidase_M17_N"/>
</dbReference>
<dbReference type="NCBIfam" id="NF002073">
    <property type="entry name" value="PRK00913.1-2"/>
    <property type="match status" value="1"/>
</dbReference>
<gene>
    <name evidence="8" type="primary">pepA</name>
    <name evidence="10" type="ORF">GCM10009755_19890</name>
</gene>
<comment type="function">
    <text evidence="7 8">Presumably involved in the processing and regular turnover of intracellular proteins. Catalyzes the removal of unsubstituted N-terminal amino acids from various peptides.</text>
</comment>
<keyword evidence="11" id="KW-1185">Reference proteome</keyword>
<evidence type="ECO:0000256" key="8">
    <source>
        <dbReference type="HAMAP-Rule" id="MF_00181"/>
    </source>
</evidence>
<dbReference type="SUPFAM" id="SSF53187">
    <property type="entry name" value="Zn-dependent exopeptidases"/>
    <property type="match status" value="1"/>
</dbReference>
<comment type="subcellular location">
    <subcellularLocation>
        <location evidence="8">Cytoplasm</location>
    </subcellularLocation>
</comment>
<dbReference type="HAMAP" id="MF_00181">
    <property type="entry name" value="Cytosol_peptidase_M17"/>
    <property type="match status" value="1"/>
</dbReference>
<dbReference type="InterPro" id="IPR011356">
    <property type="entry name" value="Leucine_aapep/pepB"/>
</dbReference>
<dbReference type="EC" id="3.4.11.1" evidence="8"/>
<evidence type="ECO:0000256" key="5">
    <source>
        <dbReference type="ARBA" id="ARBA00022670"/>
    </source>
</evidence>
<evidence type="ECO:0000256" key="4">
    <source>
        <dbReference type="ARBA" id="ARBA00022438"/>
    </source>
</evidence>
<feature type="binding site" evidence="8">
    <location>
        <position position="274"/>
    </location>
    <ligand>
        <name>Mn(2+)</name>
        <dbReference type="ChEBI" id="CHEBI:29035"/>
        <label>2</label>
    </ligand>
</feature>
<keyword evidence="8" id="KW-0479">Metal-binding</keyword>
<dbReference type="SUPFAM" id="SSF52949">
    <property type="entry name" value="Macro domain-like"/>
    <property type="match status" value="1"/>
</dbReference>
<dbReference type="Gene3D" id="3.40.220.10">
    <property type="entry name" value="Leucine Aminopeptidase, subunit E, domain 1"/>
    <property type="match status" value="1"/>
</dbReference>
<feature type="binding site" evidence="8">
    <location>
        <position position="353"/>
    </location>
    <ligand>
        <name>Mn(2+)</name>
        <dbReference type="ChEBI" id="CHEBI:29035"/>
        <label>1</label>
    </ligand>
</feature>
<protein>
    <recommendedName>
        <fullName evidence="8">Probable cytosol aminopeptidase</fullName>
        <ecNumber evidence="8">3.4.11.1</ecNumber>
    </recommendedName>
    <alternativeName>
        <fullName evidence="8">Leucine aminopeptidase</fullName>
        <shortName evidence="8">LAP</shortName>
        <ecNumber evidence="8">3.4.11.10</ecNumber>
    </alternativeName>
    <alternativeName>
        <fullName evidence="8">Leucyl aminopeptidase</fullName>
    </alternativeName>
</protein>
<comment type="catalytic activity">
    <reaction evidence="1 8">
        <text>Release of an N-terminal amino acid, Xaa-|-Yaa-, in which Xaa is preferably Leu, but may be other amino acids including Pro although not Arg or Lys, and Yaa may be Pro. Amino acid amides and methyl esters are also readily hydrolyzed, but rates on arylamides are exceedingly low.</text>
        <dbReference type="EC" id="3.4.11.1"/>
    </reaction>
</comment>
<dbReference type="PANTHER" id="PTHR11963">
    <property type="entry name" value="LEUCINE AMINOPEPTIDASE-RELATED"/>
    <property type="match status" value="1"/>
</dbReference>
<evidence type="ECO:0000256" key="2">
    <source>
        <dbReference type="ARBA" id="ARBA00000967"/>
    </source>
</evidence>
<dbReference type="CDD" id="cd00433">
    <property type="entry name" value="Peptidase_M17"/>
    <property type="match status" value="1"/>
</dbReference>
<reference evidence="11" key="1">
    <citation type="journal article" date="2019" name="Int. J. Syst. Evol. Microbiol.">
        <title>The Global Catalogue of Microorganisms (GCM) 10K type strain sequencing project: providing services to taxonomists for standard genome sequencing and annotation.</title>
        <authorList>
            <consortium name="The Broad Institute Genomics Platform"/>
            <consortium name="The Broad Institute Genome Sequencing Center for Infectious Disease"/>
            <person name="Wu L."/>
            <person name="Ma J."/>
        </authorList>
    </citation>
    <scope>NUCLEOTIDE SEQUENCE [LARGE SCALE GENOMIC DNA]</scope>
    <source>
        <strain evidence="11">JCM 14546</strain>
    </source>
</reference>
<feature type="binding site" evidence="8">
    <location>
        <position position="269"/>
    </location>
    <ligand>
        <name>Mn(2+)</name>
        <dbReference type="ChEBI" id="CHEBI:29035"/>
        <label>2</label>
    </ligand>
</feature>
<dbReference type="Pfam" id="PF02789">
    <property type="entry name" value="Peptidase_M17_N"/>
    <property type="match status" value="1"/>
</dbReference>
<proteinExistence type="inferred from homology"/>
<dbReference type="EMBL" id="BAAANO010000018">
    <property type="protein sequence ID" value="GAA2009268.1"/>
    <property type="molecule type" value="Genomic_DNA"/>
</dbReference>